<reference evidence="2" key="1">
    <citation type="journal article" date="2021" name="PeerJ">
        <title>Extensive microbial diversity within the chicken gut microbiome revealed by metagenomics and culture.</title>
        <authorList>
            <person name="Gilroy R."/>
            <person name="Ravi A."/>
            <person name="Getino M."/>
            <person name="Pursley I."/>
            <person name="Horton D.L."/>
            <person name="Alikhan N.F."/>
            <person name="Baker D."/>
            <person name="Gharbi K."/>
            <person name="Hall N."/>
            <person name="Watson M."/>
            <person name="Adriaenssens E.M."/>
            <person name="Foster-Nyarko E."/>
            <person name="Jarju S."/>
            <person name="Secka A."/>
            <person name="Antonio M."/>
            <person name="Oren A."/>
            <person name="Chaudhuri R.R."/>
            <person name="La Ragione R."/>
            <person name="Hildebrand F."/>
            <person name="Pallen M.J."/>
        </authorList>
    </citation>
    <scope>NUCLEOTIDE SEQUENCE</scope>
    <source>
        <strain evidence="2">CHK186-16707</strain>
    </source>
</reference>
<accession>A0A9D2KN48</accession>
<protein>
    <submittedName>
        <fullName evidence="2">Divalent-cation tolerance protein CutA</fullName>
    </submittedName>
</protein>
<reference evidence="2" key="2">
    <citation type="submission" date="2021-04" db="EMBL/GenBank/DDBJ databases">
        <authorList>
            <person name="Gilroy R."/>
        </authorList>
    </citation>
    <scope>NUCLEOTIDE SEQUENCE</scope>
    <source>
        <strain evidence="2">CHK186-16707</strain>
    </source>
</reference>
<dbReference type="PANTHER" id="PTHR23419">
    <property type="entry name" value="DIVALENT CATION TOLERANCE CUTA-RELATED"/>
    <property type="match status" value="1"/>
</dbReference>
<organism evidence="2 3">
    <name type="scientific">Candidatus Mailhella merdigallinarum</name>
    <dbReference type="NCBI Taxonomy" id="2838658"/>
    <lineage>
        <taxon>Bacteria</taxon>
        <taxon>Pseudomonadati</taxon>
        <taxon>Thermodesulfobacteriota</taxon>
        <taxon>Desulfovibrionia</taxon>
        <taxon>Desulfovibrionales</taxon>
        <taxon>Desulfovibrionaceae</taxon>
        <taxon>Mailhella</taxon>
    </lineage>
</organism>
<dbReference type="InterPro" id="IPR011322">
    <property type="entry name" value="N-reg_PII-like_a/b"/>
</dbReference>
<dbReference type="SUPFAM" id="SSF54913">
    <property type="entry name" value="GlnB-like"/>
    <property type="match status" value="1"/>
</dbReference>
<sequence length="109" mass="12185">MALFVYITCASPDEADRIGHALLDERLAACVNILPSPVRSLYLWKGRREEAEETVLVAKTTEDRFTALNRAVRRLHSYETPCIVALPLVAGDPDYLAWVEDSTRPATLV</sequence>
<gene>
    <name evidence="2" type="ORF">H9962_10370</name>
</gene>
<dbReference type="GO" id="GO:0005507">
    <property type="term" value="F:copper ion binding"/>
    <property type="evidence" value="ECO:0007669"/>
    <property type="project" value="TreeGrafter"/>
</dbReference>
<comment type="similarity">
    <text evidence="1">Belongs to the CutA family.</text>
</comment>
<dbReference type="AlphaFoldDB" id="A0A9D2KN48"/>
<proteinExistence type="inferred from homology"/>
<comment type="caution">
    <text evidence="2">The sequence shown here is derived from an EMBL/GenBank/DDBJ whole genome shotgun (WGS) entry which is preliminary data.</text>
</comment>
<name>A0A9D2KN48_9BACT</name>
<dbReference type="InterPro" id="IPR004323">
    <property type="entry name" value="Ion_tolerance_CutA"/>
</dbReference>
<evidence type="ECO:0000256" key="1">
    <source>
        <dbReference type="ARBA" id="ARBA00010169"/>
    </source>
</evidence>
<dbReference type="EMBL" id="DXAN01000032">
    <property type="protein sequence ID" value="HJA09572.1"/>
    <property type="molecule type" value="Genomic_DNA"/>
</dbReference>
<dbReference type="PANTHER" id="PTHR23419:SF8">
    <property type="entry name" value="FI09726P"/>
    <property type="match status" value="1"/>
</dbReference>
<dbReference type="GO" id="GO:0010038">
    <property type="term" value="P:response to metal ion"/>
    <property type="evidence" value="ECO:0007669"/>
    <property type="project" value="InterPro"/>
</dbReference>
<dbReference type="Gene3D" id="3.30.70.120">
    <property type="match status" value="1"/>
</dbReference>
<dbReference type="Proteomes" id="UP000824225">
    <property type="component" value="Unassembled WGS sequence"/>
</dbReference>
<evidence type="ECO:0000313" key="2">
    <source>
        <dbReference type="EMBL" id="HJA09572.1"/>
    </source>
</evidence>
<dbReference type="InterPro" id="IPR015867">
    <property type="entry name" value="N-reg_PII/ATP_PRibTrfase_C"/>
</dbReference>
<dbReference type="Pfam" id="PF03091">
    <property type="entry name" value="CutA1"/>
    <property type="match status" value="1"/>
</dbReference>
<evidence type="ECO:0000313" key="3">
    <source>
        <dbReference type="Proteomes" id="UP000824225"/>
    </source>
</evidence>